<proteinExistence type="predicted"/>
<sequence length="201" mass="22687">MGFLLRVSVLIYIFLPLVARAHIKWFVEVSPPTLLHYSFLEWQVWIGILLIICVLIAARILETKSSLTRKAKKKITAWEPLLTSIAQAIIGIALIIFSLQSFVFAPNFHTEQIYLLTIQAFVGLSFIFGFYTRIGGILLLILYVLASLSFGWIPLLDACEFLGVGIFTFIAGRPRLSFIHSASLDVITKSLRPYALPFLRI</sequence>
<organism evidence="2 3">
    <name type="scientific">Candidatus Magasanikbacteria bacterium CG10_big_fil_rev_8_21_14_0_10_43_6</name>
    <dbReference type="NCBI Taxonomy" id="1974650"/>
    <lineage>
        <taxon>Bacteria</taxon>
        <taxon>Candidatus Magasanikiibacteriota</taxon>
    </lineage>
</organism>
<evidence type="ECO:0000256" key="1">
    <source>
        <dbReference type="SAM" id="Phobius"/>
    </source>
</evidence>
<comment type="caution">
    <text evidence="2">The sequence shown here is derived from an EMBL/GenBank/DDBJ whole genome shotgun (WGS) entry which is preliminary data.</text>
</comment>
<feature type="transmembrane region" description="Helical" evidence="1">
    <location>
        <begin position="44"/>
        <end position="61"/>
    </location>
</feature>
<feature type="non-terminal residue" evidence="2">
    <location>
        <position position="201"/>
    </location>
</feature>
<name>A0A2M6W2D3_9BACT</name>
<reference evidence="3" key="1">
    <citation type="submission" date="2017-09" db="EMBL/GenBank/DDBJ databases">
        <title>Depth-based differentiation of microbial function through sediment-hosted aquifers and enrichment of novel symbionts in the deep terrestrial subsurface.</title>
        <authorList>
            <person name="Probst A.J."/>
            <person name="Ladd B."/>
            <person name="Jarett J.K."/>
            <person name="Geller-Mcgrath D.E."/>
            <person name="Sieber C.M.K."/>
            <person name="Emerson J.B."/>
            <person name="Anantharaman K."/>
            <person name="Thomas B.C."/>
            <person name="Malmstrom R."/>
            <person name="Stieglmeier M."/>
            <person name="Klingl A."/>
            <person name="Woyke T."/>
            <person name="Ryan C.M."/>
            <person name="Banfield J.F."/>
        </authorList>
    </citation>
    <scope>NUCLEOTIDE SEQUENCE [LARGE SCALE GENOMIC DNA]</scope>
</reference>
<dbReference type="AlphaFoldDB" id="A0A2M6W2D3"/>
<protein>
    <submittedName>
        <fullName evidence="2">Uncharacterized protein</fullName>
    </submittedName>
</protein>
<evidence type="ECO:0000313" key="2">
    <source>
        <dbReference type="EMBL" id="PIT86964.1"/>
    </source>
</evidence>
<evidence type="ECO:0000313" key="3">
    <source>
        <dbReference type="Proteomes" id="UP000229362"/>
    </source>
</evidence>
<feature type="transmembrane region" description="Helical" evidence="1">
    <location>
        <begin position="81"/>
        <end position="100"/>
    </location>
</feature>
<gene>
    <name evidence="2" type="ORF">COU33_00265</name>
</gene>
<accession>A0A2M6W2D3</accession>
<feature type="transmembrane region" description="Helical" evidence="1">
    <location>
        <begin position="137"/>
        <end position="155"/>
    </location>
</feature>
<keyword evidence="1" id="KW-1133">Transmembrane helix</keyword>
<keyword evidence="1" id="KW-0472">Membrane</keyword>
<dbReference type="Proteomes" id="UP000229362">
    <property type="component" value="Unassembled WGS sequence"/>
</dbReference>
<feature type="transmembrane region" description="Helical" evidence="1">
    <location>
        <begin position="112"/>
        <end position="130"/>
    </location>
</feature>
<dbReference type="EMBL" id="PFBZ01000011">
    <property type="protein sequence ID" value="PIT86964.1"/>
    <property type="molecule type" value="Genomic_DNA"/>
</dbReference>
<keyword evidence="1" id="KW-0812">Transmembrane</keyword>